<gene>
    <name evidence="1" type="ORF">GCM10009560_73590</name>
</gene>
<accession>A0ABP4BMW1</accession>
<proteinExistence type="predicted"/>
<evidence type="ECO:0000313" key="2">
    <source>
        <dbReference type="Proteomes" id="UP001501578"/>
    </source>
</evidence>
<sequence>MVDYVVRENICMRKNKAPMTEISYLKKLAEQAREQRVRAKRPTGK</sequence>
<reference evidence="2" key="1">
    <citation type="journal article" date="2019" name="Int. J. Syst. Evol. Microbiol.">
        <title>The Global Catalogue of Microorganisms (GCM) 10K type strain sequencing project: providing services to taxonomists for standard genome sequencing and annotation.</title>
        <authorList>
            <consortium name="The Broad Institute Genomics Platform"/>
            <consortium name="The Broad Institute Genome Sequencing Center for Infectious Disease"/>
            <person name="Wu L."/>
            <person name="Ma J."/>
        </authorList>
    </citation>
    <scope>NUCLEOTIDE SEQUENCE [LARGE SCALE GENOMIC DNA]</scope>
    <source>
        <strain evidence="2">JCM 11136</strain>
    </source>
</reference>
<dbReference type="EMBL" id="BAAAHQ010000054">
    <property type="protein sequence ID" value="GAA0952174.1"/>
    <property type="molecule type" value="Genomic_DNA"/>
</dbReference>
<dbReference type="Proteomes" id="UP001501578">
    <property type="component" value="Unassembled WGS sequence"/>
</dbReference>
<name>A0ABP4BMW1_9ACTN</name>
<protein>
    <submittedName>
        <fullName evidence="1">Uncharacterized protein</fullName>
    </submittedName>
</protein>
<keyword evidence="2" id="KW-1185">Reference proteome</keyword>
<comment type="caution">
    <text evidence="1">The sequence shown here is derived from an EMBL/GenBank/DDBJ whole genome shotgun (WGS) entry which is preliminary data.</text>
</comment>
<organism evidence="1 2">
    <name type="scientific">Nonomuraea longicatena</name>
    <dbReference type="NCBI Taxonomy" id="83682"/>
    <lineage>
        <taxon>Bacteria</taxon>
        <taxon>Bacillati</taxon>
        <taxon>Actinomycetota</taxon>
        <taxon>Actinomycetes</taxon>
        <taxon>Streptosporangiales</taxon>
        <taxon>Streptosporangiaceae</taxon>
        <taxon>Nonomuraea</taxon>
    </lineage>
</organism>
<evidence type="ECO:0000313" key="1">
    <source>
        <dbReference type="EMBL" id="GAA0952174.1"/>
    </source>
</evidence>